<feature type="domain" description="Acyl-CoA oxidase/dehydrogenase middle" evidence="7">
    <location>
        <begin position="123"/>
        <end position="222"/>
    </location>
</feature>
<keyword evidence="5" id="KW-0560">Oxidoreductase</keyword>
<dbReference type="GO" id="GO:0050660">
    <property type="term" value="F:flavin adenine dinucleotide binding"/>
    <property type="evidence" value="ECO:0007669"/>
    <property type="project" value="InterPro"/>
</dbReference>
<dbReference type="PIRSF" id="PIRSF016578">
    <property type="entry name" value="HsaA"/>
    <property type="match status" value="1"/>
</dbReference>
<dbReference type="Gene3D" id="1.20.140.10">
    <property type="entry name" value="Butyryl-CoA Dehydrogenase, subunit A, domain 3"/>
    <property type="match status" value="1"/>
</dbReference>
<sequence length="390" mass="43369">MDFEFNESQLAVRDAVQRICDRFPDEYWLEKDNKHEFPHDFARAFADAGFLGIVVPEEYGGSGLGMTEAAIMMQTIAESGACLAGCTSIHVNVFVPGSILKYGTPEQRQRWIPRLMTLEDRSAFGVTEPDAGVDTTHNKVRAEWDPQRGKYIVSGQKIWMSTAQIANKVMLLVRTTPIEQCKRPIDGLSLFYTDLNRDFAEIRPIAKMGRHAVDSNSVFFDGMPVPKEDLIGEEGKGLYHLFDSLNPERLLVAVECVGMGRAALRRASAYAQERIVFNRPIGMNQAVQHPLAANWCKLEAANLMAYKAASLYDSGKPAGIEANAAKWLAAEAGFEACEQAILTHGGMGYAQEYHVERYLREVQVLRITPITGPLILSHIAERVLGLPKSY</sequence>
<keyword evidence="4 5" id="KW-0274">FAD</keyword>
<evidence type="ECO:0000256" key="1">
    <source>
        <dbReference type="ARBA" id="ARBA00001974"/>
    </source>
</evidence>
<dbReference type="AlphaFoldDB" id="A0A838L1V3"/>
<dbReference type="SUPFAM" id="SSF56645">
    <property type="entry name" value="Acyl-CoA dehydrogenase NM domain-like"/>
    <property type="match status" value="1"/>
</dbReference>
<dbReference type="Proteomes" id="UP000570166">
    <property type="component" value="Unassembled WGS sequence"/>
</dbReference>
<keyword evidence="3 5" id="KW-0285">Flavoprotein</keyword>
<dbReference type="InterPro" id="IPR009075">
    <property type="entry name" value="AcylCo_DH/oxidase_C"/>
</dbReference>
<evidence type="ECO:0000256" key="2">
    <source>
        <dbReference type="ARBA" id="ARBA00009347"/>
    </source>
</evidence>
<name>A0A838L1V3_9SPHN</name>
<dbReference type="PANTHER" id="PTHR43884:SF12">
    <property type="entry name" value="ISOVALERYL-COA DEHYDROGENASE, MITOCHONDRIAL-RELATED"/>
    <property type="match status" value="1"/>
</dbReference>
<comment type="caution">
    <text evidence="9">The sequence shown here is derived from an EMBL/GenBank/DDBJ whole genome shotgun (WGS) entry which is preliminary data.</text>
</comment>
<dbReference type="PANTHER" id="PTHR43884">
    <property type="entry name" value="ACYL-COA DEHYDROGENASE"/>
    <property type="match status" value="1"/>
</dbReference>
<evidence type="ECO:0000259" key="8">
    <source>
        <dbReference type="Pfam" id="PF02771"/>
    </source>
</evidence>
<dbReference type="InterPro" id="IPR046373">
    <property type="entry name" value="Acyl-CoA_Oxase/DH_mid-dom_sf"/>
</dbReference>
<dbReference type="InterPro" id="IPR037069">
    <property type="entry name" value="AcylCoA_DH/ox_N_sf"/>
</dbReference>
<dbReference type="InterPro" id="IPR006091">
    <property type="entry name" value="Acyl-CoA_Oxase/DH_mid-dom"/>
</dbReference>
<evidence type="ECO:0000256" key="3">
    <source>
        <dbReference type="ARBA" id="ARBA00022630"/>
    </source>
</evidence>
<dbReference type="Gene3D" id="2.40.110.10">
    <property type="entry name" value="Butyryl-CoA Dehydrogenase, subunit A, domain 2"/>
    <property type="match status" value="1"/>
</dbReference>
<accession>A0A838L1V3</accession>
<dbReference type="GO" id="GO:0003995">
    <property type="term" value="F:acyl-CoA dehydrogenase activity"/>
    <property type="evidence" value="ECO:0007669"/>
    <property type="project" value="TreeGrafter"/>
</dbReference>
<dbReference type="Gene3D" id="1.10.540.10">
    <property type="entry name" value="Acyl-CoA dehydrogenase/oxidase, N-terminal domain"/>
    <property type="match status" value="1"/>
</dbReference>
<dbReference type="Pfam" id="PF00441">
    <property type="entry name" value="Acyl-CoA_dh_1"/>
    <property type="match status" value="1"/>
</dbReference>
<dbReference type="Pfam" id="PF02770">
    <property type="entry name" value="Acyl-CoA_dh_M"/>
    <property type="match status" value="1"/>
</dbReference>
<evidence type="ECO:0000259" key="6">
    <source>
        <dbReference type="Pfam" id="PF00441"/>
    </source>
</evidence>
<dbReference type="FunFam" id="1.20.140.10:FF:000012">
    <property type="entry name" value="Acyl-CoA dehydrogenase fadE12"/>
    <property type="match status" value="1"/>
</dbReference>
<comment type="similarity">
    <text evidence="2 5">Belongs to the acyl-CoA dehydrogenase family.</text>
</comment>
<dbReference type="EMBL" id="JACEIB010000001">
    <property type="protein sequence ID" value="MBA2933027.1"/>
    <property type="molecule type" value="Genomic_DNA"/>
</dbReference>
<evidence type="ECO:0000256" key="4">
    <source>
        <dbReference type="ARBA" id="ARBA00022827"/>
    </source>
</evidence>
<dbReference type="InterPro" id="IPR009100">
    <property type="entry name" value="AcylCoA_DH/oxidase_NM_dom_sf"/>
</dbReference>
<evidence type="ECO:0000313" key="9">
    <source>
        <dbReference type="EMBL" id="MBA2933027.1"/>
    </source>
</evidence>
<dbReference type="Pfam" id="PF02771">
    <property type="entry name" value="Acyl-CoA_dh_N"/>
    <property type="match status" value="1"/>
</dbReference>
<gene>
    <name evidence="9" type="ORF">HZF05_02845</name>
</gene>
<feature type="domain" description="Acyl-CoA dehydrogenase/oxidase C-terminal" evidence="6">
    <location>
        <begin position="235"/>
        <end position="369"/>
    </location>
</feature>
<dbReference type="CDD" id="cd00567">
    <property type="entry name" value="ACAD"/>
    <property type="match status" value="1"/>
</dbReference>
<proteinExistence type="inferred from homology"/>
<evidence type="ECO:0000259" key="7">
    <source>
        <dbReference type="Pfam" id="PF02770"/>
    </source>
</evidence>
<organism evidence="9 10">
    <name type="scientific">Sphingomonas chungangi</name>
    <dbReference type="NCBI Taxonomy" id="2683589"/>
    <lineage>
        <taxon>Bacteria</taxon>
        <taxon>Pseudomonadati</taxon>
        <taxon>Pseudomonadota</taxon>
        <taxon>Alphaproteobacteria</taxon>
        <taxon>Sphingomonadales</taxon>
        <taxon>Sphingomonadaceae</taxon>
        <taxon>Sphingomonas</taxon>
    </lineage>
</organism>
<dbReference type="RefSeq" id="WP_160365087.1">
    <property type="nucleotide sequence ID" value="NZ_JACEIB010000001.1"/>
</dbReference>
<evidence type="ECO:0000313" key="10">
    <source>
        <dbReference type="Proteomes" id="UP000570166"/>
    </source>
</evidence>
<dbReference type="SUPFAM" id="SSF47203">
    <property type="entry name" value="Acyl-CoA dehydrogenase C-terminal domain-like"/>
    <property type="match status" value="1"/>
</dbReference>
<keyword evidence="10" id="KW-1185">Reference proteome</keyword>
<dbReference type="InterPro" id="IPR013786">
    <property type="entry name" value="AcylCoA_DH/ox_N"/>
</dbReference>
<feature type="domain" description="Acyl-CoA dehydrogenase/oxidase N-terminal" evidence="8">
    <location>
        <begin position="7"/>
        <end position="117"/>
    </location>
</feature>
<protein>
    <submittedName>
        <fullName evidence="9">Acyl-CoA/acyl-ACP dehydrogenase</fullName>
    </submittedName>
</protein>
<reference evidence="9 10" key="1">
    <citation type="submission" date="2020-07" db="EMBL/GenBank/DDBJ databases">
        <authorList>
            <person name="Sun Q."/>
        </authorList>
    </citation>
    <scope>NUCLEOTIDE SEQUENCE [LARGE SCALE GENOMIC DNA]</scope>
    <source>
        <strain evidence="9 10">CGMCC 1.13654</strain>
    </source>
</reference>
<comment type="cofactor">
    <cofactor evidence="1 5">
        <name>FAD</name>
        <dbReference type="ChEBI" id="CHEBI:57692"/>
    </cofactor>
</comment>
<dbReference type="InterPro" id="IPR036250">
    <property type="entry name" value="AcylCo_DH-like_C"/>
</dbReference>
<evidence type="ECO:0000256" key="5">
    <source>
        <dbReference type="RuleBase" id="RU362125"/>
    </source>
</evidence>